<keyword evidence="2" id="KW-1185">Reference proteome</keyword>
<sequence length="249" mass="29098">MKIIKHDFSWEDNESHKIFWEHATERKEQANNEVNEIVKLFNFNPRKTSILDVGCGLGYHMQALGKLGYNVVGTEVSDFSYERAKQNVQAVNGQVYKVLAKDMTWNNQFDLAIAIYHTLGYMSIEELYIHLEKIKNAIKEGCSFILNVPYTLESSSKSLPINKWTMQGDKYILVDKYVTEDNYKIEKCVIVDVNAETVEEFYEKQRYYYSYEIKQILEQVGFRDIQILKNFSGDRATNAEEANIYLCKK</sequence>
<evidence type="ECO:0000313" key="1">
    <source>
        <dbReference type="EMBL" id="GKX68024.1"/>
    </source>
</evidence>
<proteinExistence type="predicted"/>
<organism evidence="1 2">
    <name type="scientific">Inconstantimicrobium mannanitabidum</name>
    <dbReference type="NCBI Taxonomy" id="1604901"/>
    <lineage>
        <taxon>Bacteria</taxon>
        <taxon>Bacillati</taxon>
        <taxon>Bacillota</taxon>
        <taxon>Clostridia</taxon>
        <taxon>Eubacteriales</taxon>
        <taxon>Clostridiaceae</taxon>
        <taxon>Inconstantimicrobium</taxon>
    </lineage>
</organism>
<protein>
    <submittedName>
        <fullName evidence="1">Uncharacterized protein</fullName>
    </submittedName>
</protein>
<dbReference type="EMBL" id="BROD01000001">
    <property type="protein sequence ID" value="GKX68024.1"/>
    <property type="molecule type" value="Genomic_DNA"/>
</dbReference>
<dbReference type="Proteomes" id="UP001058074">
    <property type="component" value="Unassembled WGS sequence"/>
</dbReference>
<name>A0ACB5RG06_9CLOT</name>
<gene>
    <name evidence="1" type="ORF">rsdtw13_32820</name>
</gene>
<reference evidence="1" key="1">
    <citation type="journal article" date="2025" name="Int. J. Syst. Evol. Microbiol.">
        <title>Inconstantimicrobium mannanitabidum sp. nov., a novel member of the family Clostridiaceae isolated from anoxic soil under the treatment of reductive soil disinfestation.</title>
        <authorList>
            <person name="Ueki A."/>
            <person name="Tonouchi A."/>
            <person name="Honma S."/>
            <person name="Kaku N."/>
            <person name="Ueki K."/>
        </authorList>
    </citation>
    <scope>NUCLEOTIDE SEQUENCE</scope>
    <source>
        <strain evidence="1">TW13</strain>
    </source>
</reference>
<accession>A0ACB5RG06</accession>
<evidence type="ECO:0000313" key="2">
    <source>
        <dbReference type="Proteomes" id="UP001058074"/>
    </source>
</evidence>
<comment type="caution">
    <text evidence="1">The sequence shown here is derived from an EMBL/GenBank/DDBJ whole genome shotgun (WGS) entry which is preliminary data.</text>
</comment>